<dbReference type="PANTHER" id="PTHR21266">
    <property type="entry name" value="IRON-SULFUR DOMAIN CONTAINING PROTEIN"/>
    <property type="match status" value="1"/>
</dbReference>
<organism evidence="7 8">
    <name type="scientific">Sphaerotilus mobilis</name>
    <dbReference type="NCBI Taxonomy" id="47994"/>
    <lineage>
        <taxon>Bacteria</taxon>
        <taxon>Pseudomonadati</taxon>
        <taxon>Pseudomonadota</taxon>
        <taxon>Betaproteobacteria</taxon>
        <taxon>Burkholderiales</taxon>
        <taxon>Sphaerotilaceae</taxon>
        <taxon>Sphaerotilus</taxon>
    </lineage>
</organism>
<dbReference type="EMBL" id="SGWV01000011">
    <property type="protein sequence ID" value="RZS52106.1"/>
    <property type="molecule type" value="Genomic_DNA"/>
</dbReference>
<dbReference type="InterPro" id="IPR017941">
    <property type="entry name" value="Rieske_2Fe-2S"/>
</dbReference>
<dbReference type="GO" id="GO:0051537">
    <property type="term" value="F:2 iron, 2 sulfur cluster binding"/>
    <property type="evidence" value="ECO:0007669"/>
    <property type="project" value="UniProtKB-KW"/>
</dbReference>
<evidence type="ECO:0000259" key="6">
    <source>
        <dbReference type="PROSITE" id="PS51296"/>
    </source>
</evidence>
<dbReference type="Gene3D" id="2.102.10.10">
    <property type="entry name" value="Rieske [2Fe-2S] iron-sulphur domain"/>
    <property type="match status" value="1"/>
</dbReference>
<dbReference type="SUPFAM" id="SSF55961">
    <property type="entry name" value="Bet v1-like"/>
    <property type="match status" value="1"/>
</dbReference>
<feature type="domain" description="Rieske" evidence="6">
    <location>
        <begin position="13"/>
        <end position="117"/>
    </location>
</feature>
<sequence>MLTAQQAVFRRFWHAVMPLTDLADGPRPFTLLGEAIVLFLDEHGQPAALKDRCCHRTAKLSLGWCKGGTIQCGYHGWRYDRSGRVIEIPQYPPERAIPPDYCTPAYRCVARHGYAWVALVGPDEAPLADIPDIPEFGAPGWRTIFQFHETWACSPLRALENSFDNSHFSFVHRATFGVAAQPAPSRYELVTTEAGFHAETVIAAVNPPAFQRISGVSEPITTRHMRNAYYLPFSRRLDIEYPGGVRHVIINCFTPIDDGHIQLCQWLFRNDTEEDCPAQLLIDFDAEITREDKAILESTDPDALVDTRRRGVEFSMDSDRPGMLIRKHLMELLARHGESEVHR</sequence>
<evidence type="ECO:0000256" key="5">
    <source>
        <dbReference type="ARBA" id="ARBA00023014"/>
    </source>
</evidence>
<comment type="caution">
    <text evidence="7">The sequence shown here is derived from an EMBL/GenBank/DDBJ whole genome shotgun (WGS) entry which is preliminary data.</text>
</comment>
<keyword evidence="8" id="KW-1185">Reference proteome</keyword>
<accession>A0A4Q7LCJ4</accession>
<keyword evidence="7" id="KW-0223">Dioxygenase</keyword>
<name>A0A4Q7LCJ4_9BURK</name>
<dbReference type="Proteomes" id="UP000293433">
    <property type="component" value="Unassembled WGS sequence"/>
</dbReference>
<dbReference type="Gene3D" id="3.90.380.10">
    <property type="entry name" value="Naphthalene 1,2-dioxygenase Alpha Subunit, Chain A, domain 1"/>
    <property type="match status" value="1"/>
</dbReference>
<keyword evidence="3" id="KW-0560">Oxidoreductase</keyword>
<gene>
    <name evidence="7" type="ORF">EV685_3295</name>
</gene>
<evidence type="ECO:0000313" key="8">
    <source>
        <dbReference type="Proteomes" id="UP000293433"/>
    </source>
</evidence>
<keyword evidence="5" id="KW-0411">Iron-sulfur</keyword>
<evidence type="ECO:0000256" key="2">
    <source>
        <dbReference type="ARBA" id="ARBA00022723"/>
    </source>
</evidence>
<dbReference type="AlphaFoldDB" id="A0A4Q7LCJ4"/>
<evidence type="ECO:0000256" key="3">
    <source>
        <dbReference type="ARBA" id="ARBA00023002"/>
    </source>
</evidence>
<dbReference type="Pfam" id="PF00355">
    <property type="entry name" value="Rieske"/>
    <property type="match status" value="1"/>
</dbReference>
<dbReference type="GO" id="GO:0046872">
    <property type="term" value="F:metal ion binding"/>
    <property type="evidence" value="ECO:0007669"/>
    <property type="project" value="UniProtKB-KW"/>
</dbReference>
<dbReference type="InterPro" id="IPR036922">
    <property type="entry name" value="Rieske_2Fe-2S_sf"/>
</dbReference>
<dbReference type="InterPro" id="IPR044043">
    <property type="entry name" value="VanA_C_cat"/>
</dbReference>
<reference evidence="7 8" key="1">
    <citation type="submission" date="2019-02" db="EMBL/GenBank/DDBJ databases">
        <title>Genomic Encyclopedia of Type Strains, Phase IV (KMG-IV): sequencing the most valuable type-strain genomes for metagenomic binning, comparative biology and taxonomic classification.</title>
        <authorList>
            <person name="Goeker M."/>
        </authorList>
    </citation>
    <scope>NUCLEOTIDE SEQUENCE [LARGE SCALE GENOMIC DNA]</scope>
    <source>
        <strain evidence="7 8">DSM 10617</strain>
    </source>
</reference>
<proteinExistence type="predicted"/>
<dbReference type="OrthoDB" id="9790995at2"/>
<dbReference type="PANTHER" id="PTHR21266:SF59">
    <property type="entry name" value="BLR4922 PROTEIN"/>
    <property type="match status" value="1"/>
</dbReference>
<dbReference type="GO" id="GO:0051213">
    <property type="term" value="F:dioxygenase activity"/>
    <property type="evidence" value="ECO:0007669"/>
    <property type="project" value="UniProtKB-KW"/>
</dbReference>
<dbReference type="RefSeq" id="WP_130483112.1">
    <property type="nucleotide sequence ID" value="NZ_SGWV01000011.1"/>
</dbReference>
<dbReference type="InterPro" id="IPR050584">
    <property type="entry name" value="Cholesterol_7-desaturase"/>
</dbReference>
<keyword evidence="1" id="KW-0001">2Fe-2S</keyword>
<dbReference type="SUPFAM" id="SSF50022">
    <property type="entry name" value="ISP domain"/>
    <property type="match status" value="1"/>
</dbReference>
<dbReference type="PROSITE" id="PS51296">
    <property type="entry name" value="RIESKE"/>
    <property type="match status" value="1"/>
</dbReference>
<evidence type="ECO:0000313" key="7">
    <source>
        <dbReference type="EMBL" id="RZS52106.1"/>
    </source>
</evidence>
<evidence type="ECO:0000256" key="4">
    <source>
        <dbReference type="ARBA" id="ARBA00023004"/>
    </source>
</evidence>
<keyword evidence="2" id="KW-0479">Metal-binding</keyword>
<protein>
    <submittedName>
        <fullName evidence="7">Phenylpropionate dioxygenase-like ring-hydroxylating dioxygenase large terminal subunit</fullName>
    </submittedName>
</protein>
<dbReference type="Pfam" id="PF19112">
    <property type="entry name" value="VanA_C"/>
    <property type="match status" value="1"/>
</dbReference>
<evidence type="ECO:0000256" key="1">
    <source>
        <dbReference type="ARBA" id="ARBA00022714"/>
    </source>
</evidence>
<keyword evidence="4" id="KW-0408">Iron</keyword>